<dbReference type="RefSeq" id="WP_185691365.1">
    <property type="nucleotide sequence ID" value="NZ_JACHVA010000029.1"/>
</dbReference>
<evidence type="ECO:0000313" key="3">
    <source>
        <dbReference type="Proteomes" id="UP000525652"/>
    </source>
</evidence>
<dbReference type="EMBL" id="JACHVA010000029">
    <property type="protein sequence ID" value="MBC2600622.1"/>
    <property type="molecule type" value="Genomic_DNA"/>
</dbReference>
<keyword evidence="3" id="KW-1185">Reference proteome</keyword>
<name>A0A7X1E4H4_9BACT</name>
<gene>
    <name evidence="2" type="ORF">H5P30_02385</name>
</gene>
<comment type="caution">
    <text evidence="2">The sequence shown here is derived from an EMBL/GenBank/DDBJ whole genome shotgun (WGS) entry which is preliminary data.</text>
</comment>
<organism evidence="2 3">
    <name type="scientific">Puniceicoccus vermicola</name>
    <dbReference type="NCBI Taxonomy" id="388746"/>
    <lineage>
        <taxon>Bacteria</taxon>
        <taxon>Pseudomonadati</taxon>
        <taxon>Verrucomicrobiota</taxon>
        <taxon>Opitutia</taxon>
        <taxon>Puniceicoccales</taxon>
        <taxon>Puniceicoccaceae</taxon>
        <taxon>Puniceicoccus</taxon>
    </lineage>
</organism>
<proteinExistence type="predicted"/>
<sequence>MSDDLKPRPQFVQRPLQRFYTRKSIRPQSDPDQEHLRFRRNLPEPLLNEDSALAKRLTISETRGLDQLELYRKACLPHFLNELEKSVFRHEAVLIANPELRENEDRPSTLPTARSTSNFRAIRESEPPGPSE</sequence>
<feature type="compositionally biased region" description="Polar residues" evidence="1">
    <location>
        <begin position="109"/>
        <end position="119"/>
    </location>
</feature>
<dbReference type="AlphaFoldDB" id="A0A7X1E4H4"/>
<feature type="region of interest" description="Disordered" evidence="1">
    <location>
        <begin position="100"/>
        <end position="132"/>
    </location>
</feature>
<dbReference type="Proteomes" id="UP000525652">
    <property type="component" value="Unassembled WGS sequence"/>
</dbReference>
<evidence type="ECO:0000256" key="1">
    <source>
        <dbReference type="SAM" id="MobiDB-lite"/>
    </source>
</evidence>
<feature type="region of interest" description="Disordered" evidence="1">
    <location>
        <begin position="16"/>
        <end position="36"/>
    </location>
</feature>
<protein>
    <submittedName>
        <fullName evidence="2">Uncharacterized protein</fullName>
    </submittedName>
</protein>
<accession>A0A7X1E4H4</accession>
<reference evidence="2 3" key="1">
    <citation type="submission" date="2020-07" db="EMBL/GenBank/DDBJ databases">
        <authorList>
            <person name="Feng X."/>
        </authorList>
    </citation>
    <scope>NUCLEOTIDE SEQUENCE [LARGE SCALE GENOMIC DNA]</scope>
    <source>
        <strain evidence="2 3">JCM14086</strain>
    </source>
</reference>
<evidence type="ECO:0000313" key="2">
    <source>
        <dbReference type="EMBL" id="MBC2600622.1"/>
    </source>
</evidence>